<dbReference type="EMBL" id="BAAAQD010000029">
    <property type="protein sequence ID" value="GAA1560546.1"/>
    <property type="molecule type" value="Genomic_DNA"/>
</dbReference>
<dbReference type="InterPro" id="IPR020806">
    <property type="entry name" value="PKS_PP-bd"/>
</dbReference>
<dbReference type="PROSITE" id="PS00012">
    <property type="entry name" value="PHOSPHOPANTETHEINE"/>
    <property type="match status" value="2"/>
</dbReference>
<dbReference type="RefSeq" id="WP_344511790.1">
    <property type="nucleotide sequence ID" value="NZ_BAAAQD010000029.1"/>
</dbReference>
<name>A0ABP4NHS5_9ACTN</name>
<dbReference type="CDD" id="cd05930">
    <property type="entry name" value="A_NRPS"/>
    <property type="match status" value="1"/>
</dbReference>
<dbReference type="PROSITE" id="PS50075">
    <property type="entry name" value="CARRIER"/>
    <property type="match status" value="2"/>
</dbReference>
<dbReference type="InterPro" id="IPR025110">
    <property type="entry name" value="AMP-bd_C"/>
</dbReference>
<dbReference type="Pfam" id="PF00668">
    <property type="entry name" value="Condensation"/>
    <property type="match status" value="2"/>
</dbReference>
<dbReference type="SUPFAM" id="SSF47336">
    <property type="entry name" value="ACP-like"/>
    <property type="match status" value="2"/>
</dbReference>
<evidence type="ECO:0000313" key="7">
    <source>
        <dbReference type="Proteomes" id="UP001501470"/>
    </source>
</evidence>
<keyword evidence="2" id="KW-0596">Phosphopantetheine</keyword>
<dbReference type="PANTHER" id="PTHR45527:SF1">
    <property type="entry name" value="FATTY ACID SYNTHASE"/>
    <property type="match status" value="1"/>
</dbReference>
<dbReference type="InterPro" id="IPR010071">
    <property type="entry name" value="AA_adenyl_dom"/>
</dbReference>
<dbReference type="Pfam" id="PF00550">
    <property type="entry name" value="PP-binding"/>
    <property type="match status" value="2"/>
</dbReference>
<dbReference type="Gene3D" id="3.30.559.10">
    <property type="entry name" value="Chloramphenicol acetyltransferase-like domain"/>
    <property type="match status" value="1"/>
</dbReference>
<dbReference type="Gene3D" id="3.40.50.12780">
    <property type="entry name" value="N-terminal domain of ligase-like"/>
    <property type="match status" value="1"/>
</dbReference>
<dbReference type="SUPFAM" id="SSF52777">
    <property type="entry name" value="CoA-dependent acyltransferases"/>
    <property type="match status" value="2"/>
</dbReference>
<comment type="caution">
    <text evidence="6">The sequence shown here is derived from an EMBL/GenBank/DDBJ whole genome shotgun (WGS) entry which is preliminary data.</text>
</comment>
<evidence type="ECO:0000256" key="2">
    <source>
        <dbReference type="ARBA" id="ARBA00022450"/>
    </source>
</evidence>
<sequence length="1628" mass="172126">MYQRVHEQVEEQVRRTPDRVAVIAGTVRMCYAELDARANRIARELARAGAGPGELVGVCLGRDEHLLPALLGVLKTGAAYVPMDPAYPAERLAYIAGDTKMRLVATTRGSAWAGLDAVAVPVDEIAADADATPLGRPGDGTDAAYVIYTSGSTGKPKGVVVEHRNTMNLLRYEAEAYTDEELRGLLATASICFDPSITQLFLPLVTGGTVILADNVLALPALPARDEVTTVYGVPSALAALLRSPLPAGVRAVFAGGEPLTRALVDRIYANPGVRRVLNLYGPTECTTTCAIAEVGRDDAGEPPIGQPIAGAVMSVRDADGQPVADGELGELWIGGPVVARGYLNRDSGGFGDGWYRSGDLVRTDGTVLRFAGRADDQVKIRGYRVEPGEVEAVLVQHPAVRRAGVVAAADEDGVSYLVGHVEATGLDEQSLRAWLRRRVPEHLVPTRLAITERLPLSPNGKIDRAALPALAARRGTETVFVAPRTPAEERLAAIVGDVLGIDEIGVDDRFTDLGGHSLAAARVCALAGREFGTTVALADFLAEPTVAALAALVNGGRRPAAAPVRHEGRTEYPLTATQRGLWTLRQVGSVPAVTTVAFRVRLTGPVEAPALRSALAALVSRHEVLRSRIVERDGEPIAVVGGRTDVPVIEHDLRDRPTAEHDLRDRPTAEHDLRDRPTAEHDLRDRPATEHDLRDRPTAEHDLRDRPATDRAGRADAIAEAAARHAFDLTGTAPLLRVELIRLAAGVSELVVVADHVAFDGWSTGTFLTELATELAAPGTVEPLPVQVGDLAVTPDGATDAWRDELAGASPPSELFSGTGSFRGERITRPVPPSSGTAVFADWLTALGLLLAGFTARRDVLVGVVAARRAGPELDRVIGPLVDVLPVRLRLESAATVRDTVAAASATTARALDRPRPSTEDLFAAVGTQSRGAMLTPVVLAAQPAGMPVRVERGGVRLELLGELGCGGAQNPLTVFVNETADGVELQVEYDTGLTDREWVEAFADRLLRMLAEVTADPDRPLNRLPLVTAAEEAQLLDLAAGPPVPAGAPATAVEAIERQVRERPGEVAVVGADDEMTFRQLWDDSAAIAALLLGQGIGPGDVVGVCLPRDHRMPATLLGVWRAGAAYLPLEAELPAERLGWLAADGGAKTVLCRSTTAAAAGSGALDLDLELDRAPAVPAADFPVVGSGDRAYLLYTSGSTGKPKGVAVAQSSVAALTEALRFEPGFGPGDRMLAVATLSFDVSCAEIWSALGVGACCVVVDRDSAVDGYRLGRQMAEHRVNVMNVPPTILRTLLAAGWTGGADLRVWAAGETLDPALARELLPVVRELWNTYGPTEATVLSTAYRVLEVGDAVPIGHAMLGERLYVMDALDRLVPAGVVGELWIGGAGPAIGYHNRPDLTAAAFVPDPVVPGGRCYRTGDLVYRRPDGEVVFCGRRDHQLKIRGYRVELGEIEAVLRAHPDVEHAVVTARGQGAEAHLVGYVAGPVTAGQMAAHLRASLPAYLVPHRWVVLDALPMTPSGKVDLGALPEPGEDRPHRPAESMMEQLVADVWAQILPTDRIGADDSFFGLGGHSLAATRAVGRLRETLGCAIPVRLLFDHPVLANFAGQLERLVLDDIVAAPATGN</sequence>
<dbReference type="SUPFAM" id="SSF56801">
    <property type="entry name" value="Acetyl-CoA synthetase-like"/>
    <property type="match status" value="2"/>
</dbReference>
<dbReference type="Pfam" id="PF00501">
    <property type="entry name" value="AMP-binding"/>
    <property type="match status" value="2"/>
</dbReference>
<evidence type="ECO:0000256" key="1">
    <source>
        <dbReference type="ARBA" id="ARBA00001957"/>
    </source>
</evidence>
<evidence type="ECO:0000313" key="6">
    <source>
        <dbReference type="EMBL" id="GAA1560546.1"/>
    </source>
</evidence>
<dbReference type="SMART" id="SM00823">
    <property type="entry name" value="PKS_PP"/>
    <property type="match status" value="2"/>
</dbReference>
<accession>A0ABP4NHS5</accession>
<dbReference type="InterPro" id="IPR045851">
    <property type="entry name" value="AMP-bd_C_sf"/>
</dbReference>
<dbReference type="PANTHER" id="PTHR45527">
    <property type="entry name" value="NONRIBOSOMAL PEPTIDE SYNTHETASE"/>
    <property type="match status" value="1"/>
</dbReference>
<dbReference type="Gene3D" id="3.40.50.980">
    <property type="match status" value="2"/>
</dbReference>
<dbReference type="InterPro" id="IPR006162">
    <property type="entry name" value="Ppantetheine_attach_site"/>
</dbReference>
<dbReference type="PROSITE" id="PS00455">
    <property type="entry name" value="AMP_BINDING"/>
    <property type="match status" value="2"/>
</dbReference>
<feature type="domain" description="Carrier" evidence="5">
    <location>
        <begin position="483"/>
        <end position="558"/>
    </location>
</feature>
<feature type="domain" description="Carrier" evidence="5">
    <location>
        <begin position="1541"/>
        <end position="1616"/>
    </location>
</feature>
<dbReference type="InterPro" id="IPR000873">
    <property type="entry name" value="AMP-dep_synth/lig_dom"/>
</dbReference>
<keyword evidence="3" id="KW-0597">Phosphoprotein</keyword>
<keyword evidence="7" id="KW-1185">Reference proteome</keyword>
<evidence type="ECO:0000259" key="5">
    <source>
        <dbReference type="PROSITE" id="PS50075"/>
    </source>
</evidence>
<dbReference type="Gene3D" id="3.30.300.30">
    <property type="match status" value="2"/>
</dbReference>
<evidence type="ECO:0000256" key="3">
    <source>
        <dbReference type="ARBA" id="ARBA00022553"/>
    </source>
</evidence>
<feature type="region of interest" description="Disordered" evidence="4">
    <location>
        <begin position="651"/>
        <end position="713"/>
    </location>
</feature>
<dbReference type="InterPro" id="IPR042099">
    <property type="entry name" value="ANL_N_sf"/>
</dbReference>
<dbReference type="InterPro" id="IPR023213">
    <property type="entry name" value="CAT-like_dom_sf"/>
</dbReference>
<dbReference type="Pfam" id="PF13193">
    <property type="entry name" value="AMP-binding_C"/>
    <property type="match status" value="2"/>
</dbReference>
<dbReference type="InterPro" id="IPR020845">
    <property type="entry name" value="AMP-binding_CS"/>
</dbReference>
<dbReference type="Proteomes" id="UP001501470">
    <property type="component" value="Unassembled WGS sequence"/>
</dbReference>
<evidence type="ECO:0000256" key="4">
    <source>
        <dbReference type="SAM" id="MobiDB-lite"/>
    </source>
</evidence>
<gene>
    <name evidence="6" type="ORF">GCM10009827_097270</name>
</gene>
<comment type="cofactor">
    <cofactor evidence="1">
        <name>pantetheine 4'-phosphate</name>
        <dbReference type="ChEBI" id="CHEBI:47942"/>
    </cofactor>
</comment>
<dbReference type="InterPro" id="IPR036736">
    <property type="entry name" value="ACP-like_sf"/>
</dbReference>
<protein>
    <recommendedName>
        <fullName evidence="5">Carrier domain-containing protein</fullName>
    </recommendedName>
</protein>
<reference evidence="7" key="1">
    <citation type="journal article" date="2019" name="Int. J. Syst. Evol. Microbiol.">
        <title>The Global Catalogue of Microorganisms (GCM) 10K type strain sequencing project: providing services to taxonomists for standard genome sequencing and annotation.</title>
        <authorList>
            <consortium name="The Broad Institute Genomics Platform"/>
            <consortium name="The Broad Institute Genome Sequencing Center for Infectious Disease"/>
            <person name="Wu L."/>
            <person name="Ma J."/>
        </authorList>
    </citation>
    <scope>NUCLEOTIDE SEQUENCE [LARGE SCALE GENOMIC DNA]</scope>
    <source>
        <strain evidence="7">JCM 15933</strain>
    </source>
</reference>
<dbReference type="InterPro" id="IPR009081">
    <property type="entry name" value="PP-bd_ACP"/>
</dbReference>
<dbReference type="Gene3D" id="3.30.559.30">
    <property type="entry name" value="Nonribosomal peptide synthetase, condensation domain"/>
    <property type="match status" value="1"/>
</dbReference>
<proteinExistence type="predicted"/>
<organism evidence="6 7">
    <name type="scientific">Dactylosporangium maewongense</name>
    <dbReference type="NCBI Taxonomy" id="634393"/>
    <lineage>
        <taxon>Bacteria</taxon>
        <taxon>Bacillati</taxon>
        <taxon>Actinomycetota</taxon>
        <taxon>Actinomycetes</taxon>
        <taxon>Micromonosporales</taxon>
        <taxon>Micromonosporaceae</taxon>
        <taxon>Dactylosporangium</taxon>
    </lineage>
</organism>
<dbReference type="InterPro" id="IPR001242">
    <property type="entry name" value="Condensation_dom"/>
</dbReference>
<dbReference type="Gene3D" id="2.30.38.10">
    <property type="entry name" value="Luciferase, Domain 3"/>
    <property type="match status" value="1"/>
</dbReference>
<dbReference type="Gene3D" id="1.10.1200.10">
    <property type="entry name" value="ACP-like"/>
    <property type="match status" value="2"/>
</dbReference>
<dbReference type="NCBIfam" id="TIGR01733">
    <property type="entry name" value="AA-adenyl-dom"/>
    <property type="match status" value="2"/>
</dbReference>